<name>A0AC34Q8E0_9BILA</name>
<accession>A0AC34Q8E0</accession>
<organism evidence="1 2">
    <name type="scientific">Panagrolaimus sp. JU765</name>
    <dbReference type="NCBI Taxonomy" id="591449"/>
    <lineage>
        <taxon>Eukaryota</taxon>
        <taxon>Metazoa</taxon>
        <taxon>Ecdysozoa</taxon>
        <taxon>Nematoda</taxon>
        <taxon>Chromadorea</taxon>
        <taxon>Rhabditida</taxon>
        <taxon>Tylenchina</taxon>
        <taxon>Panagrolaimomorpha</taxon>
        <taxon>Panagrolaimoidea</taxon>
        <taxon>Panagrolaimidae</taxon>
        <taxon>Panagrolaimus</taxon>
    </lineage>
</organism>
<proteinExistence type="predicted"/>
<evidence type="ECO:0000313" key="1">
    <source>
        <dbReference type="Proteomes" id="UP000887576"/>
    </source>
</evidence>
<evidence type="ECO:0000313" key="2">
    <source>
        <dbReference type="WBParaSite" id="JU765_v2.g13896.t1"/>
    </source>
</evidence>
<dbReference type="Proteomes" id="UP000887576">
    <property type="component" value="Unplaced"/>
</dbReference>
<reference evidence="2" key="1">
    <citation type="submission" date="2022-11" db="UniProtKB">
        <authorList>
            <consortium name="WormBaseParasite"/>
        </authorList>
    </citation>
    <scope>IDENTIFICATION</scope>
</reference>
<sequence length="951" mass="106724">MSADPDESLDTGSPPVATSAMIGNRFPRKRRSYPKDDDDGSCKSTLAATADEALFEPSFKVLKPMKPDSPGEARDATKDEPESAQVVPASKDYFQKVSDEILYMIFSFLFEKDLATTSGVCRRFNRIANDHGLWKKLFEDTFEYGAPLTHPMPGKFEFRPAHRWRGFVNPWKESLIQLRHGIHVRPGMANLYQFRGIDHAETIEQAVAIAESRPLDGRKDRLIFVHCGQYRVNSINVSQGVHIIGCSLHHQITTNVFVESKTDSTFICGAGSVDSYIGYLSIRFNPDKKDTSPHQHHYALLIEDEARPIIDQVSINSTSVVGAAVCVKKHNTNPRFKHCLIADCDNVGIFITENASGQYEDCEIARNQLAGVWVKNQANPVFRRCHIHHGRDVGIFTFEYGQGYFERCNIHANRISGIEVKNHANPTVVRSDIHHGLTGGIYVHEKGRGQFTENRIYSNAFAGIWITSHSEPTIRKNEIFAGQQGGVYIFGEGRGVIEHNNIYGNALAGIQIRTGSDPIVRLNKIHDGLHGGIYVHEKGKGLIEENEVYGNTLAGIWVTTGSSPILRKNRIHSGKQVGVYFYDNGHGLLEENDIFNHLYSGVQIRTGSNPKITRNKIWGGQNGGVLVYNNGAGVLEDNEIFDNAMAGVWIKTDSHPVLRRNKIYDGRDGGVCIFTKGRGLLEDNDIYRNAQAGVLISTESNPTLRRNRIFDGRAAGIEITNGATATLEYNYLFNNKFGGLCLATDVKPVIRDNYIENTPNAVERAVAKGFCLFKISSCTSFPMHDFYRCITCNTTDRNAICVNCIKTCHSGHEVQFVKRDRFFCDCGAGTLEKQQCRLQTEIRDNDTVYDSATPIETDTPAKKSSRANKYFFSTLSFFRFSLIFEVVGHLNIQLPIFLTNIKKSTGLHEFSFKIFNAYYSVITIYSFFRKIEPAAMNFYDRFLAVFLNSNF</sequence>
<protein>
    <submittedName>
        <fullName evidence="2">F-box protein 11</fullName>
    </submittedName>
</protein>
<dbReference type="WBParaSite" id="JU765_v2.g13896.t1">
    <property type="protein sequence ID" value="JU765_v2.g13896.t1"/>
    <property type="gene ID" value="JU765_v2.g13896"/>
</dbReference>